<dbReference type="EMBL" id="QEAN01000026">
    <property type="protein sequence ID" value="TPX52870.1"/>
    <property type="molecule type" value="Genomic_DNA"/>
</dbReference>
<protein>
    <submittedName>
        <fullName evidence="3">Uncharacterized protein</fullName>
    </submittedName>
</protein>
<organism evidence="3 4">
    <name type="scientific">Synchytrium endobioticum</name>
    <dbReference type="NCBI Taxonomy" id="286115"/>
    <lineage>
        <taxon>Eukaryota</taxon>
        <taxon>Fungi</taxon>
        <taxon>Fungi incertae sedis</taxon>
        <taxon>Chytridiomycota</taxon>
        <taxon>Chytridiomycota incertae sedis</taxon>
        <taxon>Chytridiomycetes</taxon>
        <taxon>Synchytriales</taxon>
        <taxon>Synchytriaceae</taxon>
        <taxon>Synchytrium</taxon>
    </lineage>
</organism>
<evidence type="ECO:0000313" key="5">
    <source>
        <dbReference type="Proteomes" id="UP000320475"/>
    </source>
</evidence>
<evidence type="ECO:0000313" key="2">
    <source>
        <dbReference type="EMBL" id="TPX43568.1"/>
    </source>
</evidence>
<dbReference type="Proteomes" id="UP000320475">
    <property type="component" value="Unassembled WGS sequence"/>
</dbReference>
<accession>A0A507DPQ5</accession>
<feature type="region of interest" description="Disordered" evidence="1">
    <location>
        <begin position="1"/>
        <end position="38"/>
    </location>
</feature>
<dbReference type="Proteomes" id="UP000317494">
    <property type="component" value="Unassembled WGS sequence"/>
</dbReference>
<sequence length="140" mass="14864">MPFDDSTVQQSAPASNQPSTSGGNNLSDSTDASATNVSRQILERLASSSKSSPYGVAHAVASNNIVKAQTTHNELEQLVSGQSQPVSFGGGYGRGYLGNRERGRGSYNNVRYGSSQYADTEGFVQRPTRGRGTSRPRGDF</sequence>
<dbReference type="VEuPathDB" id="FungiDB:SeMB42_g01128"/>
<dbReference type="EMBL" id="QEAM01000218">
    <property type="protein sequence ID" value="TPX43568.1"/>
    <property type="molecule type" value="Genomic_DNA"/>
</dbReference>
<name>A0A507DPQ5_9FUNG</name>
<gene>
    <name evidence="2" type="ORF">SeLEV6574_g04986</name>
    <name evidence="3" type="ORF">SeMB42_g01128</name>
</gene>
<comment type="caution">
    <text evidence="3">The sequence shown here is derived from an EMBL/GenBank/DDBJ whole genome shotgun (WGS) entry which is preliminary data.</text>
</comment>
<dbReference type="AlphaFoldDB" id="A0A507DPQ5"/>
<evidence type="ECO:0000256" key="1">
    <source>
        <dbReference type="SAM" id="MobiDB-lite"/>
    </source>
</evidence>
<reference evidence="4 5" key="1">
    <citation type="journal article" date="2019" name="Sci. Rep.">
        <title>Comparative genomics of chytrid fungi reveal insights into the obligate biotrophic and pathogenic lifestyle of Synchytrium endobioticum.</title>
        <authorList>
            <person name="van de Vossenberg B.T.L.H."/>
            <person name="Warris S."/>
            <person name="Nguyen H.D.T."/>
            <person name="van Gent-Pelzer M.P.E."/>
            <person name="Joly D.L."/>
            <person name="van de Geest H.C."/>
            <person name="Bonants P.J.M."/>
            <person name="Smith D.S."/>
            <person name="Levesque C.A."/>
            <person name="van der Lee T.A.J."/>
        </authorList>
    </citation>
    <scope>NUCLEOTIDE SEQUENCE [LARGE SCALE GENOMIC DNA]</scope>
    <source>
        <strain evidence="2 5">LEV6574</strain>
        <strain evidence="3 4">MB42</strain>
    </source>
</reference>
<evidence type="ECO:0000313" key="3">
    <source>
        <dbReference type="EMBL" id="TPX52870.1"/>
    </source>
</evidence>
<feature type="region of interest" description="Disordered" evidence="1">
    <location>
        <begin position="118"/>
        <end position="140"/>
    </location>
</feature>
<keyword evidence="4" id="KW-1185">Reference proteome</keyword>
<evidence type="ECO:0000313" key="4">
    <source>
        <dbReference type="Proteomes" id="UP000317494"/>
    </source>
</evidence>
<proteinExistence type="predicted"/>